<evidence type="ECO:0000313" key="2">
    <source>
        <dbReference type="EMBL" id="KAG7343781.1"/>
    </source>
</evidence>
<sequence length="255" mass="28286">MTEESPIRFCPVQRSGFHFLSPSDILGILPPDATSILTGLAETYLPQTQDVAQQIDPDQYRNIAGVGVTAVAAPQAWKLSQALQAQKKRQSAAAAGERTYPESNAATYELLDVGLPFEFGDAALVRPLLKQTQLEGRPLQVVYDANKHGYNAQTFHQKVDGKGACVVLCKAQGQWFGAYNPRGWASCGDPVRPERPLYFMKRTDSCPEEDGKSCASWVVVAMPVPTTCSIAVFIWAPKPWSYRWMDRIPRVWPRD</sequence>
<dbReference type="Proteomes" id="UP000693970">
    <property type="component" value="Unassembled WGS sequence"/>
</dbReference>
<dbReference type="EMBL" id="JAGRRH010000023">
    <property type="protein sequence ID" value="KAG7343781.1"/>
    <property type="molecule type" value="Genomic_DNA"/>
</dbReference>
<dbReference type="InterPro" id="IPR006571">
    <property type="entry name" value="TLDc_dom"/>
</dbReference>
<dbReference type="OrthoDB" id="5948799at2759"/>
<reference evidence="2" key="2">
    <citation type="submission" date="2021-04" db="EMBL/GenBank/DDBJ databases">
        <authorList>
            <person name="Podell S."/>
        </authorList>
    </citation>
    <scope>NUCLEOTIDE SEQUENCE</scope>
    <source>
        <strain evidence="2">Hildebrandi</strain>
    </source>
</reference>
<organism evidence="2 3">
    <name type="scientific">Nitzschia inconspicua</name>
    <dbReference type="NCBI Taxonomy" id="303405"/>
    <lineage>
        <taxon>Eukaryota</taxon>
        <taxon>Sar</taxon>
        <taxon>Stramenopiles</taxon>
        <taxon>Ochrophyta</taxon>
        <taxon>Bacillariophyta</taxon>
        <taxon>Bacillariophyceae</taxon>
        <taxon>Bacillariophycidae</taxon>
        <taxon>Bacillariales</taxon>
        <taxon>Bacillariaceae</taxon>
        <taxon>Nitzschia</taxon>
    </lineage>
</organism>
<dbReference type="Pfam" id="PF07534">
    <property type="entry name" value="TLD"/>
    <property type="match status" value="1"/>
</dbReference>
<keyword evidence="3" id="KW-1185">Reference proteome</keyword>
<feature type="domain" description="TLDc" evidence="1">
    <location>
        <begin position="134"/>
        <end position="190"/>
    </location>
</feature>
<proteinExistence type="predicted"/>
<evidence type="ECO:0000259" key="1">
    <source>
        <dbReference type="Pfam" id="PF07534"/>
    </source>
</evidence>
<accession>A0A9K3PEH4</accession>
<name>A0A9K3PEH4_9STRA</name>
<dbReference type="AlphaFoldDB" id="A0A9K3PEH4"/>
<evidence type="ECO:0000313" key="3">
    <source>
        <dbReference type="Proteomes" id="UP000693970"/>
    </source>
</evidence>
<comment type="caution">
    <text evidence="2">The sequence shown here is derived from an EMBL/GenBank/DDBJ whole genome shotgun (WGS) entry which is preliminary data.</text>
</comment>
<reference evidence="2" key="1">
    <citation type="journal article" date="2021" name="Sci. Rep.">
        <title>Diploid genomic architecture of Nitzschia inconspicua, an elite biomass production diatom.</title>
        <authorList>
            <person name="Oliver A."/>
            <person name="Podell S."/>
            <person name="Pinowska A."/>
            <person name="Traller J.C."/>
            <person name="Smith S.R."/>
            <person name="McClure R."/>
            <person name="Beliaev A."/>
            <person name="Bohutskyi P."/>
            <person name="Hill E.A."/>
            <person name="Rabines A."/>
            <person name="Zheng H."/>
            <person name="Allen L.Z."/>
            <person name="Kuo A."/>
            <person name="Grigoriev I.V."/>
            <person name="Allen A.E."/>
            <person name="Hazlebeck D."/>
            <person name="Allen E.E."/>
        </authorList>
    </citation>
    <scope>NUCLEOTIDE SEQUENCE</scope>
    <source>
        <strain evidence="2">Hildebrandi</strain>
    </source>
</reference>
<protein>
    <submittedName>
        <fullName evidence="2">TLD domain containing protein</fullName>
    </submittedName>
</protein>
<gene>
    <name evidence="2" type="ORF">IV203_021789</name>
</gene>